<dbReference type="InterPro" id="IPR032675">
    <property type="entry name" value="LRR_dom_sf"/>
</dbReference>
<evidence type="ECO:0000256" key="4">
    <source>
        <dbReference type="ARBA" id="ARBA00022737"/>
    </source>
</evidence>
<dbReference type="FunFam" id="3.80.10.10:FF:000400">
    <property type="entry name" value="Nuclear pore complex protein NUP107"/>
    <property type="match status" value="1"/>
</dbReference>
<dbReference type="PANTHER" id="PTHR48009">
    <property type="entry name" value="LEUCINE-RICH REPEAT (LRR) FAMILY PROTEIN"/>
    <property type="match status" value="1"/>
</dbReference>
<keyword evidence="4" id="KW-0677">Repeat</keyword>
<name>A0A9N7NVR8_STRHE</name>
<dbReference type="Pfam" id="PF00560">
    <property type="entry name" value="LRR_1"/>
    <property type="match status" value="5"/>
</dbReference>
<dbReference type="EMBL" id="CACSLK010031421">
    <property type="protein sequence ID" value="CAA0839232.1"/>
    <property type="molecule type" value="Genomic_DNA"/>
</dbReference>
<protein>
    <submittedName>
        <fullName evidence="7">Leucine-rich repeat (LRR) family protein</fullName>
    </submittedName>
</protein>
<evidence type="ECO:0000313" key="7">
    <source>
        <dbReference type="EMBL" id="CAA0839232.1"/>
    </source>
</evidence>
<dbReference type="SUPFAM" id="SSF52058">
    <property type="entry name" value="L domain-like"/>
    <property type="match status" value="1"/>
</dbReference>
<sequence length="431" mass="45438">MAISLSSSYLLTLFLTIAAAAVLRLPTPTHSATHHSDVQLLKQLKRTIAQSTIPPGSCIDSWDFTLDPCDNLFSDKFTCGLRCNSSSAAARVTELSLDPAGYSGSLAAVPWSAAPYLQILDLSDNNFSGPIPESLSALTRLRRLGLSGNSLSGPIPDSLGSLAGLEEMCLDRNNLTGTVPSSLNSLANLKRLEIQGNRLGGEFPDLGRLGSLSFLDASDNAISGGLPASLPPALVEIAMRNNQLEGNIPAGLVAHSAFLQVMDLSHNQLTGSIPAGLFAHPSLEQLTLSYNQFGSIEIPGDSGSGSQLISVDLSNNQIHGFLPGFMGLMTCLSALSLENNQFSGLIPTQYVLKVMGPGTGQGAASQFERLLLGGNYLYGPIPGGFLGLKAGSVTVRLGDNCLYRCPVRWFFCEGGVQKSLNECRAFGPIIP</sequence>
<gene>
    <name evidence="7" type="ORF">SHERM_05801</name>
</gene>
<organism evidence="7 8">
    <name type="scientific">Striga hermonthica</name>
    <name type="common">Purple witchweed</name>
    <name type="synonym">Buchnera hermonthica</name>
    <dbReference type="NCBI Taxonomy" id="68872"/>
    <lineage>
        <taxon>Eukaryota</taxon>
        <taxon>Viridiplantae</taxon>
        <taxon>Streptophyta</taxon>
        <taxon>Embryophyta</taxon>
        <taxon>Tracheophyta</taxon>
        <taxon>Spermatophyta</taxon>
        <taxon>Magnoliopsida</taxon>
        <taxon>eudicotyledons</taxon>
        <taxon>Gunneridae</taxon>
        <taxon>Pentapetalae</taxon>
        <taxon>asterids</taxon>
        <taxon>lamiids</taxon>
        <taxon>Lamiales</taxon>
        <taxon>Orobanchaceae</taxon>
        <taxon>Buchnereae</taxon>
        <taxon>Striga</taxon>
    </lineage>
</organism>
<dbReference type="InterPro" id="IPR053213">
    <property type="entry name" value="RLP29"/>
</dbReference>
<dbReference type="OrthoDB" id="676979at2759"/>
<proteinExistence type="predicted"/>
<keyword evidence="8" id="KW-1185">Reference proteome</keyword>
<dbReference type="Gene3D" id="3.80.10.10">
    <property type="entry name" value="Ribonuclease Inhibitor"/>
    <property type="match status" value="2"/>
</dbReference>
<dbReference type="AlphaFoldDB" id="A0A9N7NVR8"/>
<evidence type="ECO:0000256" key="1">
    <source>
        <dbReference type="ARBA" id="ARBA00004370"/>
    </source>
</evidence>
<evidence type="ECO:0000313" key="8">
    <source>
        <dbReference type="Proteomes" id="UP001153555"/>
    </source>
</evidence>
<accession>A0A9N7NVR8</accession>
<feature type="signal peptide" evidence="6">
    <location>
        <begin position="1"/>
        <end position="20"/>
    </location>
</feature>
<evidence type="ECO:0000256" key="3">
    <source>
        <dbReference type="ARBA" id="ARBA00022729"/>
    </source>
</evidence>
<comment type="caution">
    <text evidence="7">The sequence shown here is derived from an EMBL/GenBank/DDBJ whole genome shotgun (WGS) entry which is preliminary data.</text>
</comment>
<evidence type="ECO:0000256" key="5">
    <source>
        <dbReference type="ARBA" id="ARBA00023136"/>
    </source>
</evidence>
<reference evidence="7" key="1">
    <citation type="submission" date="2019-12" db="EMBL/GenBank/DDBJ databases">
        <authorList>
            <person name="Scholes J."/>
        </authorList>
    </citation>
    <scope>NUCLEOTIDE SEQUENCE</scope>
</reference>
<comment type="subcellular location">
    <subcellularLocation>
        <location evidence="1">Membrane</location>
    </subcellularLocation>
</comment>
<dbReference type="PANTHER" id="PTHR48009:SF7">
    <property type="entry name" value="LEUCINE-RICH REPEAT (LRR) FAMILY PROTEIN"/>
    <property type="match status" value="1"/>
</dbReference>
<keyword evidence="2" id="KW-0433">Leucine-rich repeat</keyword>
<dbReference type="GO" id="GO:0016020">
    <property type="term" value="C:membrane"/>
    <property type="evidence" value="ECO:0007669"/>
    <property type="project" value="UniProtKB-SubCell"/>
</dbReference>
<evidence type="ECO:0000256" key="2">
    <source>
        <dbReference type="ARBA" id="ARBA00022614"/>
    </source>
</evidence>
<keyword evidence="5" id="KW-0472">Membrane</keyword>
<evidence type="ECO:0000256" key="6">
    <source>
        <dbReference type="SAM" id="SignalP"/>
    </source>
</evidence>
<keyword evidence="3 6" id="KW-0732">Signal</keyword>
<dbReference type="InterPro" id="IPR001611">
    <property type="entry name" value="Leu-rich_rpt"/>
</dbReference>
<feature type="chain" id="PRO_5040495331" evidence="6">
    <location>
        <begin position="21"/>
        <end position="431"/>
    </location>
</feature>
<dbReference type="Proteomes" id="UP001153555">
    <property type="component" value="Unassembled WGS sequence"/>
</dbReference>